<evidence type="ECO:0000259" key="14">
    <source>
        <dbReference type="Pfam" id="PF00155"/>
    </source>
</evidence>
<dbReference type="EC" id="2.3.1.47" evidence="6"/>
<name>W7YPT4_9BACT</name>
<organism evidence="15 16">
    <name type="scientific">Saccharicrinis fermentans DSM 9555 = JCM 21142</name>
    <dbReference type="NCBI Taxonomy" id="869213"/>
    <lineage>
        <taxon>Bacteria</taxon>
        <taxon>Pseudomonadati</taxon>
        <taxon>Bacteroidota</taxon>
        <taxon>Bacteroidia</taxon>
        <taxon>Marinilabiliales</taxon>
        <taxon>Marinilabiliaceae</taxon>
        <taxon>Saccharicrinis</taxon>
    </lineage>
</organism>
<evidence type="ECO:0000256" key="1">
    <source>
        <dbReference type="ARBA" id="ARBA00001933"/>
    </source>
</evidence>
<dbReference type="InterPro" id="IPR015421">
    <property type="entry name" value="PyrdxlP-dep_Trfase_major"/>
</dbReference>
<evidence type="ECO:0000313" key="15">
    <source>
        <dbReference type="EMBL" id="GAF04459.1"/>
    </source>
</evidence>
<evidence type="ECO:0000256" key="5">
    <source>
        <dbReference type="ARBA" id="ARBA00011738"/>
    </source>
</evidence>
<evidence type="ECO:0000256" key="2">
    <source>
        <dbReference type="ARBA" id="ARBA00004746"/>
    </source>
</evidence>
<dbReference type="InterPro" id="IPR015424">
    <property type="entry name" value="PyrdxlP-dep_Trfase"/>
</dbReference>
<dbReference type="InterPro" id="IPR050087">
    <property type="entry name" value="AON_synthase_class-II"/>
</dbReference>
<reference evidence="15 16" key="1">
    <citation type="journal article" date="2014" name="Genome Announc.">
        <title>Draft Genome Sequence of Cytophaga fermentans JCM 21142T, a Facultative Anaerobe Isolated from Marine Mud.</title>
        <authorList>
            <person name="Starns D."/>
            <person name="Oshima K."/>
            <person name="Suda W."/>
            <person name="Iino T."/>
            <person name="Yuki M."/>
            <person name="Inoue J."/>
            <person name="Kitamura K."/>
            <person name="Iida T."/>
            <person name="Darby A."/>
            <person name="Hattori M."/>
            <person name="Ohkuma M."/>
        </authorList>
    </citation>
    <scope>NUCLEOTIDE SEQUENCE [LARGE SCALE GENOMIC DNA]</scope>
    <source>
        <strain evidence="15 16">JCM 21142</strain>
    </source>
</reference>
<evidence type="ECO:0000256" key="10">
    <source>
        <dbReference type="ARBA" id="ARBA00032610"/>
    </source>
</evidence>
<evidence type="ECO:0000256" key="6">
    <source>
        <dbReference type="ARBA" id="ARBA00013187"/>
    </source>
</evidence>
<dbReference type="Pfam" id="PF00155">
    <property type="entry name" value="Aminotran_1_2"/>
    <property type="match status" value="1"/>
</dbReference>
<dbReference type="PROSITE" id="PS00599">
    <property type="entry name" value="AA_TRANSFER_CLASS_2"/>
    <property type="match status" value="1"/>
</dbReference>
<dbReference type="InterPro" id="IPR004839">
    <property type="entry name" value="Aminotransferase_I/II_large"/>
</dbReference>
<dbReference type="EMBL" id="BAMD01000046">
    <property type="protein sequence ID" value="GAF04459.1"/>
    <property type="molecule type" value="Genomic_DNA"/>
</dbReference>
<comment type="pathway">
    <text evidence="2">Cofactor biosynthesis; biotin biosynthesis.</text>
</comment>
<evidence type="ECO:0000256" key="4">
    <source>
        <dbReference type="ARBA" id="ARBA00010008"/>
    </source>
</evidence>
<evidence type="ECO:0000256" key="9">
    <source>
        <dbReference type="ARBA" id="ARBA00022898"/>
    </source>
</evidence>
<dbReference type="GO" id="GO:0009102">
    <property type="term" value="P:biotin biosynthetic process"/>
    <property type="evidence" value="ECO:0007669"/>
    <property type="project" value="UniProtKB-KW"/>
</dbReference>
<dbReference type="RefSeq" id="WP_027473339.1">
    <property type="nucleotide sequence ID" value="NZ_BAMD01000046.1"/>
</dbReference>
<evidence type="ECO:0000256" key="7">
    <source>
        <dbReference type="ARBA" id="ARBA00022679"/>
    </source>
</evidence>
<evidence type="ECO:0000256" key="13">
    <source>
        <dbReference type="RuleBase" id="RU003693"/>
    </source>
</evidence>
<keyword evidence="8" id="KW-0093">Biotin biosynthesis</keyword>
<dbReference type="STRING" id="869213.GCA_000517085_04041"/>
<dbReference type="Gene3D" id="3.40.640.10">
    <property type="entry name" value="Type I PLP-dependent aspartate aminotransferase-like (Major domain)"/>
    <property type="match status" value="1"/>
</dbReference>
<dbReference type="PANTHER" id="PTHR13693:SF100">
    <property type="entry name" value="8-AMINO-7-OXONONANOATE SYNTHASE"/>
    <property type="match status" value="1"/>
</dbReference>
<evidence type="ECO:0000256" key="8">
    <source>
        <dbReference type="ARBA" id="ARBA00022756"/>
    </source>
</evidence>
<dbReference type="GO" id="GO:0008710">
    <property type="term" value="F:8-amino-7-oxononanoate synthase activity"/>
    <property type="evidence" value="ECO:0007669"/>
    <property type="project" value="UniProtKB-EC"/>
</dbReference>
<evidence type="ECO:0000313" key="16">
    <source>
        <dbReference type="Proteomes" id="UP000019402"/>
    </source>
</evidence>
<evidence type="ECO:0000256" key="12">
    <source>
        <dbReference type="ARBA" id="ARBA00047715"/>
    </source>
</evidence>
<dbReference type="eggNOG" id="COG0156">
    <property type="taxonomic scope" value="Bacteria"/>
</dbReference>
<keyword evidence="7" id="KW-0808">Transferase</keyword>
<dbReference type="InterPro" id="IPR001917">
    <property type="entry name" value="Aminotrans_II_pyridoxalP_BS"/>
</dbReference>
<keyword evidence="9 13" id="KW-0663">Pyridoxal phosphate</keyword>
<accession>W7YPT4</accession>
<dbReference type="PANTHER" id="PTHR13693">
    <property type="entry name" value="CLASS II AMINOTRANSFERASE/8-AMINO-7-OXONONANOATE SYNTHASE"/>
    <property type="match status" value="1"/>
</dbReference>
<comment type="catalytic activity">
    <reaction evidence="12">
        <text>6-carboxyhexanoyl-[ACP] + L-alanine + H(+) = (8S)-8-amino-7-oxononanoate + holo-[ACP] + CO2</text>
        <dbReference type="Rhea" id="RHEA:42288"/>
        <dbReference type="Rhea" id="RHEA-COMP:9685"/>
        <dbReference type="Rhea" id="RHEA-COMP:9955"/>
        <dbReference type="ChEBI" id="CHEBI:15378"/>
        <dbReference type="ChEBI" id="CHEBI:16526"/>
        <dbReference type="ChEBI" id="CHEBI:57972"/>
        <dbReference type="ChEBI" id="CHEBI:64479"/>
        <dbReference type="ChEBI" id="CHEBI:78846"/>
        <dbReference type="ChEBI" id="CHEBI:149468"/>
        <dbReference type="EC" id="2.3.1.47"/>
    </reaction>
</comment>
<dbReference type="GO" id="GO:0030170">
    <property type="term" value="F:pyridoxal phosphate binding"/>
    <property type="evidence" value="ECO:0007669"/>
    <property type="project" value="InterPro"/>
</dbReference>
<dbReference type="AlphaFoldDB" id="W7YPT4"/>
<comment type="caution">
    <text evidence="15">The sequence shown here is derived from an EMBL/GenBank/DDBJ whole genome shotgun (WGS) entry which is preliminary data.</text>
</comment>
<keyword evidence="16" id="KW-1185">Reference proteome</keyword>
<evidence type="ECO:0000256" key="11">
    <source>
        <dbReference type="ARBA" id="ARBA00033381"/>
    </source>
</evidence>
<feature type="domain" description="Aminotransferase class I/classII large" evidence="14">
    <location>
        <begin position="30"/>
        <end position="353"/>
    </location>
</feature>
<evidence type="ECO:0000256" key="3">
    <source>
        <dbReference type="ARBA" id="ARBA00005189"/>
    </source>
</evidence>
<sequence length="370" mass="42011">MDRYIRELQLLKAKSNDRVLPTEETLGLYDLCSNDYLGINTHVKLREEFLEKYNENFEFSASSSRLLSKSLKQHLNLEQQIAHSYQMESALVFNSGYHANMGVLSALPGKKDLIVADKFIHASVIDGAKLSQADFIRYKHLDYIHLEQILKRYRSCYEHVFIISESVFSMDGDVADLIRLVDIKERYDCLLYIDEAHALGVRGARGLGCAEELACASEVDFIVGTMGKAMASVGAFVACKQIFKDFLINHSRAFIFSTALPPINMAWSSFVFEKMQDMTKEREDLKCLSVQFSDLLNTTSHSHIIPFIIGSNEDAISKSLQLKQHGYHVLPIRYPTVPQGRARLRFSLCAHMLIDDLKPLQQLLRSASDD</sequence>
<protein>
    <recommendedName>
        <fullName evidence="6">8-amino-7-oxononanoate synthase</fullName>
        <ecNumber evidence="6">2.3.1.47</ecNumber>
    </recommendedName>
    <alternativeName>
        <fullName evidence="10">7-keto-8-amino-pelargonic acid synthase</fullName>
    </alternativeName>
    <alternativeName>
        <fullName evidence="11">8-amino-7-ketopelargonate synthase</fullName>
    </alternativeName>
</protein>
<proteinExistence type="inferred from homology"/>
<dbReference type="SUPFAM" id="SSF53383">
    <property type="entry name" value="PLP-dependent transferases"/>
    <property type="match status" value="1"/>
</dbReference>
<comment type="subunit">
    <text evidence="5">Homodimer.</text>
</comment>
<comment type="cofactor">
    <cofactor evidence="1 13">
        <name>pyridoxal 5'-phosphate</name>
        <dbReference type="ChEBI" id="CHEBI:597326"/>
    </cofactor>
</comment>
<gene>
    <name evidence="15" type="ORF">JCM21142_83166</name>
</gene>
<dbReference type="Gene3D" id="3.90.1150.10">
    <property type="entry name" value="Aspartate Aminotransferase, domain 1"/>
    <property type="match status" value="1"/>
</dbReference>
<dbReference type="InterPro" id="IPR015422">
    <property type="entry name" value="PyrdxlP-dep_Trfase_small"/>
</dbReference>
<comment type="similarity">
    <text evidence="4">Belongs to the class-II pyridoxal-phosphate-dependent aminotransferase family. BioF subfamily.</text>
</comment>
<dbReference type="OrthoDB" id="9807157at2"/>
<comment type="pathway">
    <text evidence="3">Lipid metabolism.</text>
</comment>
<dbReference type="Proteomes" id="UP000019402">
    <property type="component" value="Unassembled WGS sequence"/>
</dbReference>